<feature type="region of interest" description="Disordered" evidence="1">
    <location>
        <begin position="309"/>
        <end position="338"/>
    </location>
</feature>
<dbReference type="EMBL" id="VKHT01000260">
    <property type="protein sequence ID" value="MBB0244534.1"/>
    <property type="molecule type" value="Genomic_DNA"/>
</dbReference>
<dbReference type="AlphaFoldDB" id="A0A7W3TCV9"/>
<dbReference type="RefSeq" id="WP_182606147.1">
    <property type="nucleotide sequence ID" value="NZ_VKHT01000260.1"/>
</dbReference>
<dbReference type="Gene3D" id="3.30.70.1230">
    <property type="entry name" value="Nucleotide cyclase"/>
    <property type="match status" value="1"/>
</dbReference>
<feature type="region of interest" description="Disordered" evidence="1">
    <location>
        <begin position="197"/>
        <end position="290"/>
    </location>
</feature>
<evidence type="ECO:0000256" key="1">
    <source>
        <dbReference type="SAM" id="MobiDB-lite"/>
    </source>
</evidence>
<reference evidence="3" key="1">
    <citation type="submission" date="2019-10" db="EMBL/GenBank/DDBJ databases">
        <title>Streptomyces sp. nov., a novel actinobacterium isolated from alkaline environment.</title>
        <authorList>
            <person name="Golinska P."/>
        </authorList>
    </citation>
    <scope>NUCLEOTIDE SEQUENCE [LARGE SCALE GENOMIC DNA]</scope>
    <source>
        <strain evidence="3">DSM 42118</strain>
    </source>
</reference>
<dbReference type="Proteomes" id="UP000538929">
    <property type="component" value="Unassembled WGS sequence"/>
</dbReference>
<keyword evidence="3" id="KW-1185">Reference proteome</keyword>
<feature type="compositionally biased region" description="Gly residues" evidence="1">
    <location>
        <begin position="231"/>
        <end position="250"/>
    </location>
</feature>
<evidence type="ECO:0008006" key="4">
    <source>
        <dbReference type="Google" id="ProtNLM"/>
    </source>
</evidence>
<proteinExistence type="predicted"/>
<feature type="compositionally biased region" description="Basic and acidic residues" evidence="1">
    <location>
        <begin position="325"/>
        <end position="335"/>
    </location>
</feature>
<evidence type="ECO:0000313" key="2">
    <source>
        <dbReference type="EMBL" id="MBB0244534.1"/>
    </source>
</evidence>
<dbReference type="SUPFAM" id="SSF55073">
    <property type="entry name" value="Nucleotide cyclase"/>
    <property type="match status" value="1"/>
</dbReference>
<organism evidence="2 3">
    <name type="scientific">Streptomyces alkaliphilus</name>
    <dbReference type="NCBI Taxonomy" id="1472722"/>
    <lineage>
        <taxon>Bacteria</taxon>
        <taxon>Bacillati</taxon>
        <taxon>Actinomycetota</taxon>
        <taxon>Actinomycetes</taxon>
        <taxon>Kitasatosporales</taxon>
        <taxon>Streptomycetaceae</taxon>
        <taxon>Streptomyces</taxon>
    </lineage>
</organism>
<feature type="compositionally biased region" description="Polar residues" evidence="1">
    <location>
        <begin position="267"/>
        <end position="276"/>
    </location>
</feature>
<gene>
    <name evidence="2" type="ORF">FNQ90_10560</name>
</gene>
<name>A0A7W3TCV9_9ACTN</name>
<accession>A0A7W3TCV9</accession>
<comment type="caution">
    <text evidence="2">The sequence shown here is derived from an EMBL/GenBank/DDBJ whole genome shotgun (WGS) entry which is preliminary data.</text>
</comment>
<evidence type="ECO:0000313" key="3">
    <source>
        <dbReference type="Proteomes" id="UP000538929"/>
    </source>
</evidence>
<feature type="compositionally biased region" description="Low complexity" evidence="1">
    <location>
        <begin position="197"/>
        <end position="210"/>
    </location>
</feature>
<protein>
    <recommendedName>
        <fullName evidence="4">Guanylate cyclase domain-containing protein</fullName>
    </recommendedName>
</protein>
<dbReference type="InterPro" id="IPR029787">
    <property type="entry name" value="Nucleotide_cyclase"/>
</dbReference>
<sequence>MDLTPRHHPIVILDIVGSGRRTDPDQSWLRERLYAMTERALRTAGIEGAQTEDRGDGILALLPGGVPKTALLGPFVDALDAELRAHARLYRTGPRSLRLRAALHAGEVARDERGWVGADLNTAFRMVDLPALRGTMEAAERAVLALAVSDVLYRAIVRHDHPGIDPTEYRDVPFSAKEISGERLWIRVPGYYEPPGLPAPEAASGSAGSLDGERRGTSGPARSASAEGANGTTGGSGHTVGGSGNWGTGGTFTQRDSPGGVFAPGGTFNNSPVTTGTGAGSAPASREHEKTMREIADLRRELAAARRRREVDAESGEAAEEELDTAERELGEHGRGPGRARLALRRFLGLVTGAGFLVAGAERALGMLPGGEE</sequence>
<feature type="compositionally biased region" description="Acidic residues" evidence="1">
    <location>
        <begin position="313"/>
        <end position="324"/>
    </location>
</feature>